<evidence type="ECO:0000313" key="3">
    <source>
        <dbReference type="EMBL" id="GGW22064.1"/>
    </source>
</evidence>
<keyword evidence="4" id="KW-1185">Reference proteome</keyword>
<dbReference type="EMBL" id="BMWP01000001">
    <property type="protein sequence ID" value="GGW22064.1"/>
    <property type="molecule type" value="Genomic_DNA"/>
</dbReference>
<dbReference type="SUPFAM" id="SSF51161">
    <property type="entry name" value="Trimeric LpxA-like enzymes"/>
    <property type="match status" value="1"/>
</dbReference>
<protein>
    <recommendedName>
        <fullName evidence="5">Acyltransferase</fullName>
    </recommendedName>
</protein>
<name>A0A918ILT2_9FLAO</name>
<evidence type="ECO:0000256" key="1">
    <source>
        <dbReference type="ARBA" id="ARBA00007274"/>
    </source>
</evidence>
<sequence>MNTGREKFKKNRTLINWFVKIFKLLPKSIRLFIWDFTSSYSQLPFIGLRYILIKSMLKSCGDNVKIGTNVQILGWNNLQLGNNISIHSNCYIDAYGGIYIGDNVSIAHNTSILSTNHDYKDNKLPIKYNPTLESPVIISQDVWIGCGCRILAGVKINERSIIAAGAVVNKEVKMKTIVGGVPAKLIKQI</sequence>
<dbReference type="RefSeq" id="WP_026815136.1">
    <property type="nucleotide sequence ID" value="NZ_BMWP01000001.1"/>
</dbReference>
<dbReference type="PANTHER" id="PTHR23416">
    <property type="entry name" value="SIALIC ACID SYNTHASE-RELATED"/>
    <property type="match status" value="1"/>
</dbReference>
<dbReference type="AlphaFoldDB" id="A0A918ILT2"/>
<dbReference type="InterPro" id="IPR011004">
    <property type="entry name" value="Trimer_LpxA-like_sf"/>
</dbReference>
<evidence type="ECO:0000313" key="4">
    <source>
        <dbReference type="Proteomes" id="UP000634668"/>
    </source>
</evidence>
<dbReference type="Proteomes" id="UP000634668">
    <property type="component" value="Unassembled WGS sequence"/>
</dbReference>
<evidence type="ECO:0000256" key="2">
    <source>
        <dbReference type="ARBA" id="ARBA00022679"/>
    </source>
</evidence>
<dbReference type="InterPro" id="IPR001451">
    <property type="entry name" value="Hexapep"/>
</dbReference>
<reference evidence="3" key="1">
    <citation type="journal article" date="2014" name="Int. J. Syst. Evol. Microbiol.">
        <title>Complete genome sequence of Corynebacterium casei LMG S-19264T (=DSM 44701T), isolated from a smear-ripened cheese.</title>
        <authorList>
            <consortium name="US DOE Joint Genome Institute (JGI-PGF)"/>
            <person name="Walter F."/>
            <person name="Albersmeier A."/>
            <person name="Kalinowski J."/>
            <person name="Ruckert C."/>
        </authorList>
    </citation>
    <scope>NUCLEOTIDE SEQUENCE</scope>
    <source>
        <strain evidence="3">KCTC 12113</strain>
    </source>
</reference>
<keyword evidence="2" id="KW-0808">Transferase</keyword>
<comment type="similarity">
    <text evidence="1">Belongs to the transferase hexapeptide repeat family.</text>
</comment>
<dbReference type="GO" id="GO:0005829">
    <property type="term" value="C:cytosol"/>
    <property type="evidence" value="ECO:0007669"/>
    <property type="project" value="TreeGrafter"/>
</dbReference>
<dbReference type="Gene3D" id="2.160.10.10">
    <property type="entry name" value="Hexapeptide repeat proteins"/>
    <property type="match status" value="1"/>
</dbReference>
<dbReference type="GO" id="GO:0008374">
    <property type="term" value="F:O-acyltransferase activity"/>
    <property type="evidence" value="ECO:0007669"/>
    <property type="project" value="TreeGrafter"/>
</dbReference>
<proteinExistence type="inferred from homology"/>
<accession>A0A918ILT2</accession>
<dbReference type="PANTHER" id="PTHR23416:SF23">
    <property type="entry name" value="ACETYLTRANSFERASE C18B11.09C-RELATED"/>
    <property type="match status" value="1"/>
</dbReference>
<reference evidence="3" key="2">
    <citation type="submission" date="2020-09" db="EMBL/GenBank/DDBJ databases">
        <authorList>
            <person name="Sun Q."/>
            <person name="Kim S."/>
        </authorList>
    </citation>
    <scope>NUCLEOTIDE SEQUENCE</scope>
    <source>
        <strain evidence="3">KCTC 12113</strain>
    </source>
</reference>
<dbReference type="Pfam" id="PF00132">
    <property type="entry name" value="Hexapep"/>
    <property type="match status" value="1"/>
</dbReference>
<organism evidence="3 4">
    <name type="scientific">Arenibacter certesii</name>
    <dbReference type="NCBI Taxonomy" id="228955"/>
    <lineage>
        <taxon>Bacteria</taxon>
        <taxon>Pseudomonadati</taxon>
        <taxon>Bacteroidota</taxon>
        <taxon>Flavobacteriia</taxon>
        <taxon>Flavobacteriales</taxon>
        <taxon>Flavobacteriaceae</taxon>
        <taxon>Arenibacter</taxon>
    </lineage>
</organism>
<comment type="caution">
    <text evidence="3">The sequence shown here is derived from an EMBL/GenBank/DDBJ whole genome shotgun (WGS) entry which is preliminary data.</text>
</comment>
<evidence type="ECO:0008006" key="5">
    <source>
        <dbReference type="Google" id="ProtNLM"/>
    </source>
</evidence>
<dbReference type="CDD" id="cd04647">
    <property type="entry name" value="LbH_MAT_like"/>
    <property type="match status" value="1"/>
</dbReference>
<dbReference type="InterPro" id="IPR051159">
    <property type="entry name" value="Hexapeptide_acetyltransf"/>
</dbReference>
<gene>
    <name evidence="3" type="ORF">GCM10007383_01380</name>
</gene>